<evidence type="ECO:0000313" key="3">
    <source>
        <dbReference type="EMBL" id="SHF77426.1"/>
    </source>
</evidence>
<reference evidence="3 4" key="1">
    <citation type="submission" date="2016-11" db="EMBL/GenBank/DDBJ databases">
        <authorList>
            <person name="Jaros S."/>
            <person name="Januszkiewicz K."/>
            <person name="Wedrychowicz H."/>
        </authorList>
    </citation>
    <scope>NUCLEOTIDE SEQUENCE [LARGE SCALE GENOMIC DNA]</scope>
    <source>
        <strain evidence="3 4">DSM 26897</strain>
    </source>
</reference>
<dbReference type="Pfam" id="PF03807">
    <property type="entry name" value="F420_oxidored"/>
    <property type="match status" value="1"/>
</dbReference>
<dbReference type="InterPro" id="IPR028939">
    <property type="entry name" value="P5C_Rdtase_cat_N"/>
</dbReference>
<dbReference type="InterPro" id="IPR036291">
    <property type="entry name" value="NAD(P)-bd_dom_sf"/>
</dbReference>
<sequence length="215" mass="23520">MKFGIIGTGDVAGAIATKLVTLGHEVNMGARSTNNEKAKEWSKLNGALASQGTFKDAASFGDIIFNCTGGAVSLDALEMAGSENLSGKVLVDIANPLVRGEYLSLVPSLSNTTSLGEEIQKKFSDTKVVKTLNTMHYSLMVEPSLLKEKHDVFVCSDHEDAKEKVKEILNWFGWEAPVDLGKLPNARYTEMLSTVWRPVFQLTHDPIFAFKIVRN</sequence>
<protein>
    <recommendedName>
        <fullName evidence="2">Pyrroline-5-carboxylate reductase catalytic N-terminal domain-containing protein</fullName>
    </recommendedName>
</protein>
<dbReference type="GO" id="GO:0016491">
    <property type="term" value="F:oxidoreductase activity"/>
    <property type="evidence" value="ECO:0007669"/>
    <property type="project" value="UniProtKB-KW"/>
</dbReference>
<dbReference type="PANTHER" id="PTHR14239:SF10">
    <property type="entry name" value="REDUCTASE"/>
    <property type="match status" value="1"/>
</dbReference>
<dbReference type="PANTHER" id="PTHR14239">
    <property type="entry name" value="DUDULIN-RELATED"/>
    <property type="match status" value="1"/>
</dbReference>
<evidence type="ECO:0000313" key="4">
    <source>
        <dbReference type="Proteomes" id="UP000184368"/>
    </source>
</evidence>
<proteinExistence type="predicted"/>
<dbReference type="RefSeq" id="WP_073044854.1">
    <property type="nucleotide sequence ID" value="NZ_FQUO01000012.1"/>
</dbReference>
<feature type="domain" description="Pyrroline-5-carboxylate reductase catalytic N-terminal" evidence="2">
    <location>
        <begin position="2"/>
        <end position="96"/>
    </location>
</feature>
<evidence type="ECO:0000259" key="2">
    <source>
        <dbReference type="Pfam" id="PF03807"/>
    </source>
</evidence>
<dbReference type="SUPFAM" id="SSF51735">
    <property type="entry name" value="NAD(P)-binding Rossmann-fold domains"/>
    <property type="match status" value="1"/>
</dbReference>
<dbReference type="STRING" id="1302690.BUE76_03950"/>
<name>A0A1M5EE07_9BACT</name>
<dbReference type="Gene3D" id="3.40.50.720">
    <property type="entry name" value="NAD(P)-binding Rossmann-like Domain"/>
    <property type="match status" value="1"/>
</dbReference>
<dbReference type="InterPro" id="IPR051267">
    <property type="entry name" value="STEAP_metalloreductase"/>
</dbReference>
<organism evidence="3 4">
    <name type="scientific">Cnuella takakiae</name>
    <dbReference type="NCBI Taxonomy" id="1302690"/>
    <lineage>
        <taxon>Bacteria</taxon>
        <taxon>Pseudomonadati</taxon>
        <taxon>Bacteroidota</taxon>
        <taxon>Chitinophagia</taxon>
        <taxon>Chitinophagales</taxon>
        <taxon>Chitinophagaceae</taxon>
        <taxon>Cnuella</taxon>
    </lineage>
</organism>
<gene>
    <name evidence="3" type="ORF">SAMN05444008_1129</name>
</gene>
<keyword evidence="4" id="KW-1185">Reference proteome</keyword>
<accession>A0A1M5EE07</accession>
<dbReference type="EMBL" id="FQUO01000012">
    <property type="protein sequence ID" value="SHF77426.1"/>
    <property type="molecule type" value="Genomic_DNA"/>
</dbReference>
<dbReference type="OrthoDB" id="663900at2"/>
<dbReference type="AlphaFoldDB" id="A0A1M5EE07"/>
<dbReference type="Proteomes" id="UP000184368">
    <property type="component" value="Unassembled WGS sequence"/>
</dbReference>
<evidence type="ECO:0000256" key="1">
    <source>
        <dbReference type="ARBA" id="ARBA00023002"/>
    </source>
</evidence>
<keyword evidence="1" id="KW-0560">Oxidoreductase</keyword>